<dbReference type="AlphaFoldDB" id="A0A2U3PUJ9"/>
<evidence type="ECO:0000313" key="2">
    <source>
        <dbReference type="Proteomes" id="UP000246085"/>
    </source>
</evidence>
<reference evidence="1 2" key="1">
    <citation type="submission" date="2018-03" db="EMBL/GenBank/DDBJ databases">
        <authorList>
            <person name="Gully D."/>
        </authorList>
    </citation>
    <scope>NUCLEOTIDE SEQUENCE [LARGE SCALE GENOMIC DNA]</scope>
    <source>
        <strain evidence="1">ORS3257</strain>
    </source>
</reference>
<accession>A0A2U3PUJ9</accession>
<evidence type="ECO:0000313" key="1">
    <source>
        <dbReference type="EMBL" id="SPP92837.1"/>
    </source>
</evidence>
<name>A0A2U3PUJ9_9BRAD</name>
<dbReference type="Proteomes" id="UP000246085">
    <property type="component" value="Chromosome BRAD3257"/>
</dbReference>
<sequence>MYLTVPFECRYEVEFIPYRCRKPRKAYFQEKTASLILNQADPSDAKPAFRITNTTVIGRRRFSEDILAWKEQLWWPLKWSSGSEEHVTEAELLGELAHLDEDVFRQHMRRRVLEPPLPKRNEFPVQKLISDEFEATLEECQRKALSYLMICDGFAYVAGGEPLYVLSKYGVHFVAAAGPDRAARPRNQWIHCDLKTFDDPLEPLFSADSFEEVKKLLPRKYRRHRVPRIDVLEPRAIQISQSTIRCDILFRCLVNDVTYSDHFHPNEARLPASYPGAAEFRERLFKAAECPLDNDELTRLRVGLLRECLWFKPVQGSLRAGIEEFLTEPDVARMSEELDPGDEAALASLA</sequence>
<proteinExistence type="predicted"/>
<organism evidence="1 2">
    <name type="scientific">Bradyrhizobium vignae</name>
    <dbReference type="NCBI Taxonomy" id="1549949"/>
    <lineage>
        <taxon>Bacteria</taxon>
        <taxon>Pseudomonadati</taxon>
        <taxon>Pseudomonadota</taxon>
        <taxon>Alphaproteobacteria</taxon>
        <taxon>Hyphomicrobiales</taxon>
        <taxon>Nitrobacteraceae</taxon>
        <taxon>Bradyrhizobium</taxon>
    </lineage>
</organism>
<dbReference type="KEGG" id="bvz:BRAD3257_1719"/>
<dbReference type="EMBL" id="LS398110">
    <property type="protein sequence ID" value="SPP92837.1"/>
    <property type="molecule type" value="Genomic_DNA"/>
</dbReference>
<gene>
    <name evidence="1" type="ORF">BRAD3257_1719</name>
</gene>
<dbReference type="RefSeq" id="WP_122401373.1">
    <property type="nucleotide sequence ID" value="NZ_LS398110.1"/>
</dbReference>
<protein>
    <submittedName>
        <fullName evidence="1">Uncharacterized protein</fullName>
    </submittedName>
</protein>